<dbReference type="GO" id="GO:0003677">
    <property type="term" value="F:DNA binding"/>
    <property type="evidence" value="ECO:0007669"/>
    <property type="project" value="InterPro"/>
</dbReference>
<gene>
    <name evidence="6" type="ORF">COY37_09985</name>
</gene>
<keyword evidence="4 5" id="KW-0234">DNA repair</keyword>
<dbReference type="SUPFAM" id="SSF50486">
    <property type="entry name" value="FMT C-terminal domain-like"/>
    <property type="match status" value="1"/>
</dbReference>
<dbReference type="FunFam" id="3.10.300.10:FF:000001">
    <property type="entry name" value="Putative 3-methyladenine DNA glycosylase"/>
    <property type="match status" value="1"/>
</dbReference>
<dbReference type="RefSeq" id="WP_286678918.1">
    <property type="nucleotide sequence ID" value="NZ_MNXI01000115.1"/>
</dbReference>
<name>A0A2M7T5R5_9ACTN</name>
<dbReference type="Proteomes" id="UP000230956">
    <property type="component" value="Unassembled WGS sequence"/>
</dbReference>
<proteinExistence type="inferred from homology"/>
<dbReference type="EC" id="3.2.2.-" evidence="5"/>
<dbReference type="NCBIfam" id="TIGR00567">
    <property type="entry name" value="3mg"/>
    <property type="match status" value="1"/>
</dbReference>
<dbReference type="Pfam" id="PF02245">
    <property type="entry name" value="Pur_DNA_glyco"/>
    <property type="match status" value="1"/>
</dbReference>
<evidence type="ECO:0000256" key="4">
    <source>
        <dbReference type="ARBA" id="ARBA00023204"/>
    </source>
</evidence>
<evidence type="ECO:0000256" key="1">
    <source>
        <dbReference type="ARBA" id="ARBA00009232"/>
    </source>
</evidence>
<dbReference type="PANTHER" id="PTHR10429:SF0">
    <property type="entry name" value="DNA-3-METHYLADENINE GLYCOSYLASE"/>
    <property type="match status" value="1"/>
</dbReference>
<comment type="similarity">
    <text evidence="1 5">Belongs to the DNA glycosylase MPG family.</text>
</comment>
<dbReference type="NCBIfam" id="NF002003">
    <property type="entry name" value="PRK00802.1-3"/>
    <property type="match status" value="1"/>
</dbReference>
<dbReference type="HAMAP" id="MF_00527">
    <property type="entry name" value="3MGH"/>
    <property type="match status" value="1"/>
</dbReference>
<protein>
    <recommendedName>
        <fullName evidence="5">Putative 3-methyladenine DNA glycosylase</fullName>
        <ecNumber evidence="5">3.2.2.-</ecNumber>
    </recommendedName>
</protein>
<evidence type="ECO:0000256" key="2">
    <source>
        <dbReference type="ARBA" id="ARBA00022763"/>
    </source>
</evidence>
<dbReference type="InterPro" id="IPR011034">
    <property type="entry name" value="Formyl_transferase-like_C_sf"/>
</dbReference>
<dbReference type="GO" id="GO:0006284">
    <property type="term" value="P:base-excision repair"/>
    <property type="evidence" value="ECO:0007669"/>
    <property type="project" value="InterPro"/>
</dbReference>
<evidence type="ECO:0000256" key="3">
    <source>
        <dbReference type="ARBA" id="ARBA00022801"/>
    </source>
</evidence>
<dbReference type="PANTHER" id="PTHR10429">
    <property type="entry name" value="DNA-3-METHYLADENINE GLYCOSYLASE"/>
    <property type="match status" value="1"/>
</dbReference>
<dbReference type="InterPro" id="IPR036995">
    <property type="entry name" value="MPG_sf"/>
</dbReference>
<accession>A0A2M7T5R5</accession>
<keyword evidence="2 5" id="KW-0227">DNA damage</keyword>
<dbReference type="GO" id="GO:0003905">
    <property type="term" value="F:alkylbase DNA N-glycosylase activity"/>
    <property type="evidence" value="ECO:0007669"/>
    <property type="project" value="InterPro"/>
</dbReference>
<reference evidence="7" key="1">
    <citation type="submission" date="2017-09" db="EMBL/GenBank/DDBJ databases">
        <title>Depth-based differentiation of microbial function through sediment-hosted aquifers and enrichment of novel symbionts in the deep terrestrial subsurface.</title>
        <authorList>
            <person name="Probst A.J."/>
            <person name="Ladd B."/>
            <person name="Jarett J.K."/>
            <person name="Geller-Mcgrath D.E."/>
            <person name="Sieber C.M.K."/>
            <person name="Emerson J.B."/>
            <person name="Anantharaman K."/>
            <person name="Thomas B.C."/>
            <person name="Malmstrom R."/>
            <person name="Stieglmeier M."/>
            <person name="Klingl A."/>
            <person name="Woyke T."/>
            <person name="Ryan C.M."/>
            <person name="Banfield J.F."/>
        </authorList>
    </citation>
    <scope>NUCLEOTIDE SEQUENCE [LARGE SCALE GENOMIC DNA]</scope>
</reference>
<dbReference type="CDD" id="cd00540">
    <property type="entry name" value="AAG"/>
    <property type="match status" value="1"/>
</dbReference>
<evidence type="ECO:0000313" key="7">
    <source>
        <dbReference type="Proteomes" id="UP000230956"/>
    </source>
</evidence>
<sequence length="206" mass="22117">MSTNKTLNTTANKAYTPLPVSFYERAADTVAVDLLGRLLVRETPQGAMAARIVEVEAYFGEGDPASHACRGMTPRNAIMFGRAGRAYVYLNYGVHYLLNVVTGEEGCAGAVLLRAVEPVSGIELMMHNRPVKKITDLTNGPGKLTKALKVDINNNGTDMAHRGGGLFITAGIPEAVSIHKSPRIGISAGTNMLLRFSIRGNPYVSR</sequence>
<dbReference type="InterPro" id="IPR003180">
    <property type="entry name" value="MPG"/>
</dbReference>
<dbReference type="AlphaFoldDB" id="A0A2M7T5R5"/>
<evidence type="ECO:0000256" key="5">
    <source>
        <dbReference type="HAMAP-Rule" id="MF_00527"/>
    </source>
</evidence>
<dbReference type="EMBL" id="PFNG01000231">
    <property type="protein sequence ID" value="PIZ35652.1"/>
    <property type="molecule type" value="Genomic_DNA"/>
</dbReference>
<keyword evidence="3 5" id="KW-0378">Hydrolase</keyword>
<dbReference type="Gene3D" id="3.10.300.10">
    <property type="entry name" value="Methylpurine-DNA glycosylase (MPG)"/>
    <property type="match status" value="1"/>
</dbReference>
<evidence type="ECO:0000313" key="6">
    <source>
        <dbReference type="EMBL" id="PIZ35652.1"/>
    </source>
</evidence>
<organism evidence="6 7">
    <name type="scientific">Candidatus Aquicultor secundus</name>
    <dbReference type="NCBI Taxonomy" id="1973895"/>
    <lineage>
        <taxon>Bacteria</taxon>
        <taxon>Bacillati</taxon>
        <taxon>Actinomycetota</taxon>
        <taxon>Candidatus Aquicultoria</taxon>
        <taxon>Candidatus Aquicultorales</taxon>
        <taxon>Candidatus Aquicultoraceae</taxon>
        <taxon>Candidatus Aquicultor</taxon>
    </lineage>
</organism>
<comment type="caution">
    <text evidence="6">The sequence shown here is derived from an EMBL/GenBank/DDBJ whole genome shotgun (WGS) entry which is preliminary data.</text>
</comment>